<dbReference type="Pfam" id="PF13966">
    <property type="entry name" value="zf-RVT"/>
    <property type="match status" value="1"/>
</dbReference>
<feature type="domain" description="RNase H type-1" evidence="1">
    <location>
        <begin position="378"/>
        <end position="497"/>
    </location>
</feature>
<dbReference type="InterPro" id="IPR052929">
    <property type="entry name" value="RNase_H-like_EbsB-rel"/>
</dbReference>
<dbReference type="InterPro" id="IPR012337">
    <property type="entry name" value="RNaseH-like_sf"/>
</dbReference>
<evidence type="ECO:0000313" key="4">
    <source>
        <dbReference type="Proteomes" id="UP001497516"/>
    </source>
</evidence>
<keyword evidence="4" id="KW-1185">Reference proteome</keyword>
<sequence length="517" mass="58352">MCLGKQEGGLGFRRFEEFNQALLAKVAWRIWKDPNSLLARVYKGKYFPNSSILSARIGSLTSWGWRGILRGRDLLLQGLRWQIGSGDSVEVLTDNWVPALHPFPPKPRQGIIGVEGKVTSLICPNQGVWRVDCLRQIFEEDTVKAILAIPLPIKVVPDRLVWDGEISGCYTVKSGYHKAVELRRQKELQVKAVALSWDRSLWKRIWATPIPPKLRYFIWQLVRGVLPTGEALSTRGMEGLEPCPVCGEEVESLEHLFFRCRVALQLWEGAELHLLRDRFPLNNMSIFWRRVLEEGNLDRSTLMRVVALFWRVWRARNWVVFDFTQFIVPVLLSQFRSQVTEWDSVPDNQQRPPFPGPGGPRLAVRESVPPGELVLFVDGATLRGSHGAGGWVLQDPSGVVVAASAALYVGIFDPSLVELLAFRDAIRWCLARGLHSIVFAGDAQVVIRRIREGQVDDVQGGTVLEEIRCLTGSFSVFDIRFVGRDCNRVAHLVARKALSLFPHLGGFDFVSWLFSAV</sequence>
<protein>
    <recommendedName>
        <fullName evidence="5">Reverse transcriptase</fullName>
    </recommendedName>
</protein>
<dbReference type="InterPro" id="IPR044730">
    <property type="entry name" value="RNase_H-like_dom_plant"/>
</dbReference>
<proteinExistence type="predicted"/>
<dbReference type="Gene3D" id="3.30.420.10">
    <property type="entry name" value="Ribonuclease H-like superfamily/Ribonuclease H"/>
    <property type="match status" value="1"/>
</dbReference>
<evidence type="ECO:0008006" key="5">
    <source>
        <dbReference type="Google" id="ProtNLM"/>
    </source>
</evidence>
<dbReference type="EMBL" id="OZ034816">
    <property type="protein sequence ID" value="CAL1374709.1"/>
    <property type="molecule type" value="Genomic_DNA"/>
</dbReference>
<feature type="domain" description="Reverse transcriptase zinc-binding" evidence="2">
    <location>
        <begin position="170"/>
        <end position="267"/>
    </location>
</feature>
<dbReference type="PANTHER" id="PTHR47074:SF11">
    <property type="entry name" value="REVERSE TRANSCRIPTASE-LIKE PROTEIN"/>
    <property type="match status" value="1"/>
</dbReference>
<dbReference type="InterPro" id="IPR026960">
    <property type="entry name" value="RVT-Znf"/>
</dbReference>
<dbReference type="AlphaFoldDB" id="A0AAV2DL74"/>
<accession>A0AAV2DL74</accession>
<name>A0AAV2DL74_9ROSI</name>
<evidence type="ECO:0000259" key="2">
    <source>
        <dbReference type="Pfam" id="PF13966"/>
    </source>
</evidence>
<dbReference type="InterPro" id="IPR002156">
    <property type="entry name" value="RNaseH_domain"/>
</dbReference>
<dbReference type="GO" id="GO:0003676">
    <property type="term" value="F:nucleic acid binding"/>
    <property type="evidence" value="ECO:0007669"/>
    <property type="project" value="InterPro"/>
</dbReference>
<dbReference type="PANTHER" id="PTHR47074">
    <property type="entry name" value="BNAC02G40300D PROTEIN"/>
    <property type="match status" value="1"/>
</dbReference>
<dbReference type="Proteomes" id="UP001497516">
    <property type="component" value="Chromosome 3"/>
</dbReference>
<dbReference type="CDD" id="cd06222">
    <property type="entry name" value="RNase_H_like"/>
    <property type="match status" value="1"/>
</dbReference>
<evidence type="ECO:0000313" key="3">
    <source>
        <dbReference type="EMBL" id="CAL1374709.1"/>
    </source>
</evidence>
<gene>
    <name evidence="3" type="ORF">LTRI10_LOCUS16554</name>
</gene>
<dbReference type="InterPro" id="IPR036397">
    <property type="entry name" value="RNaseH_sf"/>
</dbReference>
<evidence type="ECO:0000259" key="1">
    <source>
        <dbReference type="Pfam" id="PF13456"/>
    </source>
</evidence>
<dbReference type="GO" id="GO:0004523">
    <property type="term" value="F:RNA-DNA hybrid ribonuclease activity"/>
    <property type="evidence" value="ECO:0007669"/>
    <property type="project" value="InterPro"/>
</dbReference>
<reference evidence="3 4" key="1">
    <citation type="submission" date="2024-04" db="EMBL/GenBank/DDBJ databases">
        <authorList>
            <person name="Fracassetti M."/>
        </authorList>
    </citation>
    <scope>NUCLEOTIDE SEQUENCE [LARGE SCALE GENOMIC DNA]</scope>
</reference>
<dbReference type="SUPFAM" id="SSF53098">
    <property type="entry name" value="Ribonuclease H-like"/>
    <property type="match status" value="1"/>
</dbReference>
<organism evidence="3 4">
    <name type="scientific">Linum trigynum</name>
    <dbReference type="NCBI Taxonomy" id="586398"/>
    <lineage>
        <taxon>Eukaryota</taxon>
        <taxon>Viridiplantae</taxon>
        <taxon>Streptophyta</taxon>
        <taxon>Embryophyta</taxon>
        <taxon>Tracheophyta</taxon>
        <taxon>Spermatophyta</taxon>
        <taxon>Magnoliopsida</taxon>
        <taxon>eudicotyledons</taxon>
        <taxon>Gunneridae</taxon>
        <taxon>Pentapetalae</taxon>
        <taxon>rosids</taxon>
        <taxon>fabids</taxon>
        <taxon>Malpighiales</taxon>
        <taxon>Linaceae</taxon>
        <taxon>Linum</taxon>
    </lineage>
</organism>
<dbReference type="Pfam" id="PF13456">
    <property type="entry name" value="RVT_3"/>
    <property type="match status" value="1"/>
</dbReference>